<dbReference type="EMBL" id="JAWDGP010003233">
    <property type="protein sequence ID" value="KAK3776292.1"/>
    <property type="molecule type" value="Genomic_DNA"/>
</dbReference>
<gene>
    <name evidence="1" type="ORF">RRG08_039881</name>
</gene>
<evidence type="ECO:0000313" key="2">
    <source>
        <dbReference type="Proteomes" id="UP001283361"/>
    </source>
</evidence>
<dbReference type="AlphaFoldDB" id="A0AAE0ZX81"/>
<dbReference type="Proteomes" id="UP001283361">
    <property type="component" value="Unassembled WGS sequence"/>
</dbReference>
<name>A0AAE0ZX81_9GAST</name>
<proteinExistence type="predicted"/>
<organism evidence="1 2">
    <name type="scientific">Elysia crispata</name>
    <name type="common">lettuce slug</name>
    <dbReference type="NCBI Taxonomy" id="231223"/>
    <lineage>
        <taxon>Eukaryota</taxon>
        <taxon>Metazoa</taxon>
        <taxon>Spiralia</taxon>
        <taxon>Lophotrochozoa</taxon>
        <taxon>Mollusca</taxon>
        <taxon>Gastropoda</taxon>
        <taxon>Heterobranchia</taxon>
        <taxon>Euthyneura</taxon>
        <taxon>Panpulmonata</taxon>
        <taxon>Sacoglossa</taxon>
        <taxon>Placobranchoidea</taxon>
        <taxon>Plakobranchidae</taxon>
        <taxon>Elysia</taxon>
    </lineage>
</organism>
<sequence length="80" mass="8624">MHITVVIICVFECKTVQILRSAPARAPACGSSAWPGRLLLSLIVFRRPVLPYLSAPGGANILSTYRLSPLPGTDPDTTLY</sequence>
<comment type="caution">
    <text evidence="1">The sequence shown here is derived from an EMBL/GenBank/DDBJ whole genome shotgun (WGS) entry which is preliminary data.</text>
</comment>
<accession>A0AAE0ZX81</accession>
<reference evidence="1" key="1">
    <citation type="journal article" date="2023" name="G3 (Bethesda)">
        <title>A reference genome for the long-term kleptoplast-retaining sea slug Elysia crispata morphotype clarki.</title>
        <authorList>
            <person name="Eastman K.E."/>
            <person name="Pendleton A.L."/>
            <person name="Shaikh M.A."/>
            <person name="Suttiyut T."/>
            <person name="Ogas R."/>
            <person name="Tomko P."/>
            <person name="Gavelis G."/>
            <person name="Widhalm J.R."/>
            <person name="Wisecaver J.H."/>
        </authorList>
    </citation>
    <scope>NUCLEOTIDE SEQUENCE</scope>
    <source>
        <strain evidence="1">ECLA1</strain>
    </source>
</reference>
<protein>
    <submittedName>
        <fullName evidence="1">Uncharacterized protein</fullName>
    </submittedName>
</protein>
<keyword evidence="2" id="KW-1185">Reference proteome</keyword>
<evidence type="ECO:0000313" key="1">
    <source>
        <dbReference type="EMBL" id="KAK3776292.1"/>
    </source>
</evidence>